<keyword evidence="9" id="KW-1185">Reference proteome</keyword>
<evidence type="ECO:0000256" key="6">
    <source>
        <dbReference type="ARBA" id="ARBA00023136"/>
    </source>
</evidence>
<evidence type="ECO:0000313" key="8">
    <source>
        <dbReference type="Ensembl" id="ENSPSNP00000004395.1"/>
    </source>
</evidence>
<evidence type="ECO:0000256" key="2">
    <source>
        <dbReference type="ARBA" id="ARBA00005341"/>
    </source>
</evidence>
<keyword evidence="6" id="KW-0472">Membrane</keyword>
<dbReference type="InterPro" id="IPR007947">
    <property type="entry name" value="CD164_MGC24"/>
</dbReference>
<evidence type="ECO:0000256" key="4">
    <source>
        <dbReference type="ARBA" id="ARBA00022729"/>
    </source>
</evidence>
<dbReference type="Ensembl" id="ENSPSNT00000005012.1">
    <property type="protein sequence ID" value="ENSPSNP00000004395.1"/>
    <property type="gene ID" value="ENSPSNG00000003290.1"/>
</dbReference>
<evidence type="ECO:0000256" key="3">
    <source>
        <dbReference type="ARBA" id="ARBA00022692"/>
    </source>
</evidence>
<comment type="subcellular location">
    <subcellularLocation>
        <location evidence="1">Membrane</location>
        <topology evidence="1">Single-pass type I membrane protein</topology>
    </subcellularLocation>
</comment>
<name>A0A8C9B279_PHOSS</name>
<evidence type="ECO:0000313" key="9">
    <source>
        <dbReference type="Proteomes" id="UP000694554"/>
    </source>
</evidence>
<protein>
    <submittedName>
        <fullName evidence="8">Uncharacterized protein</fullName>
    </submittedName>
</protein>
<dbReference type="GeneTree" id="ENSGT01030000235833"/>
<evidence type="ECO:0000256" key="1">
    <source>
        <dbReference type="ARBA" id="ARBA00004479"/>
    </source>
</evidence>
<keyword evidence="3" id="KW-0812">Transmembrane</keyword>
<sequence>MIVLRDRIDSPLGVNTVLTNFFKNLQRRSLGGGAAGDSGTAALEGQRGGRDTGAAPPLLLAAGCLAALCVTSAAQNTTNRVSCFDANAANTTCFWIKCKGKGYCSDNSTVRDCKVVNSTEFCPASTATPLQPTLQLKPQLCLPLLQLPPQLLHQVQIIPSLTPTSQPARKSTLMQPVSLEELSSYWVCRL</sequence>
<keyword evidence="4" id="KW-0732">Signal</keyword>
<evidence type="ECO:0000256" key="5">
    <source>
        <dbReference type="ARBA" id="ARBA00022989"/>
    </source>
</evidence>
<reference evidence="8" key="1">
    <citation type="submission" date="2019-08" db="EMBL/GenBank/DDBJ databases">
        <title>Phocoena sinus (Vaquita) genome, mPhoSin1, primary haplotype.</title>
        <authorList>
            <person name="Morin P."/>
            <person name="Mountcastle J."/>
            <person name="Fungtammasan C."/>
            <person name="Rhie A."/>
            <person name="Rojas-Bracho L."/>
            <person name="Smith C.R."/>
            <person name="Taylor B.L."/>
            <person name="Gulland F.M.D."/>
            <person name="Musser W."/>
            <person name="Houck M."/>
            <person name="Haase B."/>
            <person name="Paez S."/>
            <person name="Howe K."/>
            <person name="Torrance J."/>
            <person name="Formenti G."/>
            <person name="Phillippy A."/>
            <person name="Ryder O."/>
            <person name="Jarvis E.D."/>
            <person name="Fedrigo O."/>
        </authorList>
    </citation>
    <scope>NUCLEOTIDE SEQUENCE [LARGE SCALE GENOMIC DNA]</scope>
</reference>
<keyword evidence="7" id="KW-0325">Glycoprotein</keyword>
<reference evidence="8" key="3">
    <citation type="submission" date="2025-09" db="UniProtKB">
        <authorList>
            <consortium name="Ensembl"/>
        </authorList>
    </citation>
    <scope>IDENTIFICATION</scope>
</reference>
<dbReference type="Pfam" id="PF05283">
    <property type="entry name" value="MGC-24"/>
    <property type="match status" value="1"/>
</dbReference>
<accession>A0A8C9B279</accession>
<dbReference type="AlphaFoldDB" id="A0A8C9B279"/>
<organism evidence="8 9">
    <name type="scientific">Phocoena sinus</name>
    <name type="common">Vaquita</name>
    <dbReference type="NCBI Taxonomy" id="42100"/>
    <lineage>
        <taxon>Eukaryota</taxon>
        <taxon>Metazoa</taxon>
        <taxon>Chordata</taxon>
        <taxon>Craniata</taxon>
        <taxon>Vertebrata</taxon>
        <taxon>Euteleostomi</taxon>
        <taxon>Mammalia</taxon>
        <taxon>Eutheria</taxon>
        <taxon>Laurasiatheria</taxon>
        <taxon>Artiodactyla</taxon>
        <taxon>Whippomorpha</taxon>
        <taxon>Cetacea</taxon>
        <taxon>Odontoceti</taxon>
        <taxon>Phocoenidae</taxon>
        <taxon>Phocoena</taxon>
    </lineage>
</organism>
<dbReference type="GO" id="GO:0016020">
    <property type="term" value="C:membrane"/>
    <property type="evidence" value="ECO:0007669"/>
    <property type="project" value="UniProtKB-SubCell"/>
</dbReference>
<keyword evidence="5" id="KW-1133">Transmembrane helix</keyword>
<proteinExistence type="inferred from homology"/>
<evidence type="ECO:0000256" key="7">
    <source>
        <dbReference type="ARBA" id="ARBA00023180"/>
    </source>
</evidence>
<dbReference type="Proteomes" id="UP000694554">
    <property type="component" value="Chromosome 1"/>
</dbReference>
<comment type="similarity">
    <text evidence="2">Belongs to the CD164 family.</text>
</comment>
<reference evidence="8" key="2">
    <citation type="submission" date="2025-08" db="UniProtKB">
        <authorList>
            <consortium name="Ensembl"/>
        </authorList>
    </citation>
    <scope>IDENTIFICATION</scope>
</reference>